<protein>
    <submittedName>
        <fullName evidence="2">148_t:CDS:1</fullName>
    </submittedName>
</protein>
<keyword evidence="3" id="KW-1185">Reference proteome</keyword>
<name>A0A9N9ALZ6_9GLOM</name>
<dbReference type="SUPFAM" id="SSF47095">
    <property type="entry name" value="HMG-box"/>
    <property type="match status" value="1"/>
</dbReference>
<feature type="compositionally biased region" description="Polar residues" evidence="1">
    <location>
        <begin position="172"/>
        <end position="182"/>
    </location>
</feature>
<feature type="region of interest" description="Disordered" evidence="1">
    <location>
        <begin position="153"/>
        <end position="185"/>
    </location>
</feature>
<gene>
    <name evidence="2" type="ORF">ALEPTO_LOCUS5142</name>
</gene>
<reference evidence="2" key="1">
    <citation type="submission" date="2021-06" db="EMBL/GenBank/DDBJ databases">
        <authorList>
            <person name="Kallberg Y."/>
            <person name="Tangrot J."/>
            <person name="Rosling A."/>
        </authorList>
    </citation>
    <scope>NUCLEOTIDE SEQUENCE</scope>
    <source>
        <strain evidence="2">FL130A</strain>
    </source>
</reference>
<proteinExistence type="predicted"/>
<dbReference type="Proteomes" id="UP000789508">
    <property type="component" value="Unassembled WGS sequence"/>
</dbReference>
<feature type="compositionally biased region" description="Polar residues" evidence="1">
    <location>
        <begin position="1"/>
        <end position="13"/>
    </location>
</feature>
<feature type="compositionally biased region" description="Low complexity" evidence="1">
    <location>
        <begin position="153"/>
        <end position="171"/>
    </location>
</feature>
<dbReference type="OrthoDB" id="2307332at2759"/>
<dbReference type="AlphaFoldDB" id="A0A9N9ALZ6"/>
<evidence type="ECO:0000256" key="1">
    <source>
        <dbReference type="SAM" id="MobiDB-lite"/>
    </source>
</evidence>
<sequence>MTMTTFSNASTSQLDEDDFKTNGKNNDNHKPEWIFIQESFVCTSPEEPIQHIIPEPNPCIKVPFPPEINPFELIRTDEKGELRSRCTNKFLIYRNEYAKQLETYGYKISMRKVSCMAARAWKEEPNYVIRYYEDIAREVEKLHVQLSMTSAPSETAFSSSSDSGSESPTISVNSDNFSSSPTDLPDSLESLPDIQFEQSINQDSMRINSLEHEITDINNSIQHNELVMSDNYHLLQHELTQNSNLSFPIHYLNFPQGMIQFPHNYFGEPIIYDDTREVNSCMNMNAVPVGLQWNMEYY</sequence>
<comment type="caution">
    <text evidence="2">The sequence shown here is derived from an EMBL/GenBank/DDBJ whole genome shotgun (WGS) entry which is preliminary data.</text>
</comment>
<organism evidence="2 3">
    <name type="scientific">Ambispora leptoticha</name>
    <dbReference type="NCBI Taxonomy" id="144679"/>
    <lineage>
        <taxon>Eukaryota</taxon>
        <taxon>Fungi</taxon>
        <taxon>Fungi incertae sedis</taxon>
        <taxon>Mucoromycota</taxon>
        <taxon>Glomeromycotina</taxon>
        <taxon>Glomeromycetes</taxon>
        <taxon>Archaeosporales</taxon>
        <taxon>Ambisporaceae</taxon>
        <taxon>Ambispora</taxon>
    </lineage>
</organism>
<dbReference type="Gene3D" id="1.10.30.10">
    <property type="entry name" value="High mobility group box domain"/>
    <property type="match status" value="1"/>
</dbReference>
<dbReference type="InterPro" id="IPR036910">
    <property type="entry name" value="HMG_box_dom_sf"/>
</dbReference>
<evidence type="ECO:0000313" key="3">
    <source>
        <dbReference type="Proteomes" id="UP000789508"/>
    </source>
</evidence>
<feature type="region of interest" description="Disordered" evidence="1">
    <location>
        <begin position="1"/>
        <end position="26"/>
    </location>
</feature>
<accession>A0A9N9ALZ6</accession>
<dbReference type="EMBL" id="CAJVPS010001367">
    <property type="protein sequence ID" value="CAG8535352.1"/>
    <property type="molecule type" value="Genomic_DNA"/>
</dbReference>
<evidence type="ECO:0000313" key="2">
    <source>
        <dbReference type="EMBL" id="CAG8535352.1"/>
    </source>
</evidence>